<dbReference type="Pfam" id="PF07519">
    <property type="entry name" value="Tannase"/>
    <property type="match status" value="1"/>
</dbReference>
<dbReference type="GO" id="GO:0046872">
    <property type="term" value="F:metal ion binding"/>
    <property type="evidence" value="ECO:0007669"/>
    <property type="project" value="UniProtKB-KW"/>
</dbReference>
<evidence type="ECO:0000256" key="2">
    <source>
        <dbReference type="ARBA" id="ARBA00022487"/>
    </source>
</evidence>
<dbReference type="AlphaFoldDB" id="A0A0D6P750"/>
<accession>A0A0D6P750</accession>
<dbReference type="PANTHER" id="PTHR33938:SF15">
    <property type="entry name" value="FERULOYL ESTERASE B-RELATED"/>
    <property type="match status" value="1"/>
</dbReference>
<sequence>MSAGLWLGTGTAQADASTQGLTCSMGALSGLIDGMTIQSATSVAAAGGTPAYCDVKGSLATSGEDAPPGAAAFEIQLPANWNGKFLFFGVGGLAGSTYADFSANPVDLKEALPRGYATAITDEGHQAGNTDASWSLLGNGAPNRPALVDYYYRATHEVTVAAKQLVQTYYGGSISYAYFDGCSNGGRQAMVEASRFPQDYDGIISGAPFLDLRTIIGGAKAAKALFASDTSYLPASMLPAIDAAVNAACDAADGTTDGLIQNPAACHVRPEQLVCKNGATTNCLSEDQAAFLSSYIGALRDQDGDLVYPGFSITNLSNGGMDAWTVGTTLPTAPGTAEPWGNDGFSPAPYGFQFVDHIIQDIIARDPSYDVFSYPVTTDGVVTTAVLRQFDQRTAAADAGSPFDYQAFLDQGRKMIWYHGLSDPALPPFRDFVLYEQLARLVPGGYDRLQKQMRLFMVPGMQHCGGGVGPNFFDTLSPLEAWVEHNQPPASIEAAHYPNNNPTAGAPDRTMPLCPFPTQASLTGVNVNVASSWSCQPNRDMLKVGLDGRLAGLRGGGQVSLPPTLAP</sequence>
<keyword evidence="4" id="KW-0732">Signal</keyword>
<evidence type="ECO:0000313" key="9">
    <source>
        <dbReference type="Proteomes" id="UP000032680"/>
    </source>
</evidence>
<comment type="similarity">
    <text evidence="1">Belongs to the tannase family.</text>
</comment>
<evidence type="ECO:0000256" key="6">
    <source>
        <dbReference type="ARBA" id="ARBA00022837"/>
    </source>
</evidence>
<dbReference type="InterPro" id="IPR011118">
    <property type="entry name" value="Tannase/feruloyl_esterase"/>
</dbReference>
<dbReference type="GO" id="GO:0052689">
    <property type="term" value="F:carboxylic ester hydrolase activity"/>
    <property type="evidence" value="ECO:0007669"/>
    <property type="project" value="UniProtKB-KW"/>
</dbReference>
<evidence type="ECO:0000256" key="1">
    <source>
        <dbReference type="ARBA" id="ARBA00006249"/>
    </source>
</evidence>
<keyword evidence="9" id="KW-1185">Reference proteome</keyword>
<dbReference type="RefSeq" id="WP_048861757.1">
    <property type="nucleotide sequence ID" value="NZ_BANB01000388.1"/>
</dbReference>
<keyword evidence="2" id="KW-0719">Serine esterase</keyword>
<evidence type="ECO:0000313" key="8">
    <source>
        <dbReference type="EMBL" id="GAN77600.1"/>
    </source>
</evidence>
<reference evidence="8 9" key="1">
    <citation type="submission" date="2012-11" db="EMBL/GenBank/DDBJ databases">
        <title>Whole genome sequence of Acidisphaera rubrifaciens HS-AP3.</title>
        <authorList>
            <person name="Azuma Y."/>
            <person name="Higashiura N."/>
            <person name="Hirakawa H."/>
            <person name="Matsushita K."/>
        </authorList>
    </citation>
    <scope>NUCLEOTIDE SEQUENCE [LARGE SCALE GENOMIC DNA]</scope>
    <source>
        <strain evidence="8 9">HS-AP3</strain>
    </source>
</reference>
<keyword evidence="7" id="KW-1015">Disulfide bond</keyword>
<proteinExistence type="inferred from homology"/>
<evidence type="ECO:0000256" key="4">
    <source>
        <dbReference type="ARBA" id="ARBA00022729"/>
    </source>
</evidence>
<dbReference type="SUPFAM" id="SSF53474">
    <property type="entry name" value="alpha/beta-Hydrolases"/>
    <property type="match status" value="1"/>
</dbReference>
<dbReference type="EMBL" id="BANB01000388">
    <property type="protein sequence ID" value="GAN77600.1"/>
    <property type="molecule type" value="Genomic_DNA"/>
</dbReference>
<dbReference type="InterPro" id="IPR029058">
    <property type="entry name" value="AB_hydrolase_fold"/>
</dbReference>
<evidence type="ECO:0000256" key="7">
    <source>
        <dbReference type="ARBA" id="ARBA00023157"/>
    </source>
</evidence>
<keyword evidence="5" id="KW-0378">Hydrolase</keyword>
<dbReference type="Proteomes" id="UP000032680">
    <property type="component" value="Unassembled WGS sequence"/>
</dbReference>
<name>A0A0D6P750_9PROT</name>
<keyword evidence="3" id="KW-0479">Metal-binding</keyword>
<evidence type="ECO:0000256" key="5">
    <source>
        <dbReference type="ARBA" id="ARBA00022801"/>
    </source>
</evidence>
<evidence type="ECO:0000256" key="3">
    <source>
        <dbReference type="ARBA" id="ARBA00022723"/>
    </source>
</evidence>
<keyword evidence="6" id="KW-0106">Calcium</keyword>
<organism evidence="8 9">
    <name type="scientific">Acidisphaera rubrifaciens HS-AP3</name>
    <dbReference type="NCBI Taxonomy" id="1231350"/>
    <lineage>
        <taxon>Bacteria</taxon>
        <taxon>Pseudomonadati</taxon>
        <taxon>Pseudomonadota</taxon>
        <taxon>Alphaproteobacteria</taxon>
        <taxon>Acetobacterales</taxon>
        <taxon>Acetobacteraceae</taxon>
        <taxon>Acidisphaera</taxon>
    </lineage>
</organism>
<protein>
    <submittedName>
        <fullName evidence="8">Tannase and feruloyl esterase</fullName>
    </submittedName>
</protein>
<comment type="caution">
    <text evidence="8">The sequence shown here is derived from an EMBL/GenBank/DDBJ whole genome shotgun (WGS) entry which is preliminary data.</text>
</comment>
<dbReference type="PANTHER" id="PTHR33938">
    <property type="entry name" value="FERULOYL ESTERASE B-RELATED"/>
    <property type="match status" value="1"/>
</dbReference>
<gene>
    <name evidence="8" type="ORF">Asru_0388_04</name>
</gene>
<dbReference type="OrthoDB" id="7197884at2"/>